<proteinExistence type="predicted"/>
<dbReference type="AlphaFoldDB" id="A0A941IC40"/>
<dbReference type="PANTHER" id="PTHR20974:SF0">
    <property type="entry name" value="UPF0585 PROTEIN CG18661"/>
    <property type="match status" value="1"/>
</dbReference>
<accession>A0A941IC40</accession>
<dbReference type="RefSeq" id="WP_212674904.1">
    <property type="nucleotide sequence ID" value="NZ_JAGSPJ010000002.1"/>
</dbReference>
<evidence type="ECO:0000313" key="2">
    <source>
        <dbReference type="Proteomes" id="UP000678545"/>
    </source>
</evidence>
<dbReference type="SUPFAM" id="SSF53335">
    <property type="entry name" value="S-adenosyl-L-methionine-dependent methyltransferases"/>
    <property type="match status" value="1"/>
</dbReference>
<dbReference type="InterPro" id="IPR029063">
    <property type="entry name" value="SAM-dependent_MTases_sf"/>
</dbReference>
<dbReference type="Gene3D" id="3.40.50.150">
    <property type="entry name" value="Vaccinia Virus protein VP39"/>
    <property type="match status" value="1"/>
</dbReference>
<keyword evidence="2" id="KW-1185">Reference proteome</keyword>
<gene>
    <name evidence="1" type="ORF">KDM90_07260</name>
</gene>
<evidence type="ECO:0000313" key="1">
    <source>
        <dbReference type="EMBL" id="MBR7799789.1"/>
    </source>
</evidence>
<dbReference type="Pfam" id="PF06080">
    <property type="entry name" value="DUF938"/>
    <property type="match status" value="1"/>
</dbReference>
<sequence length="214" mass="24292">MNIDVKQYSPACERNQDPILAQLKHYLNSAMHVLEIGSGTGQHAVYFSQHLPHLMWHPSDRCENHPSIRAWIASSTNNNIAQPIALDVAHDPWPTFKFDAIFTANTCHIMRWEEVCIMLKKAASVLKTKGHMLIYGPFNYDGQFTSPSNKDFDAALRLQAPHRGIRDIQDIVQITNTFGFDLLNDIAMPANNRLLVFSLLENTNDSNHSPRNDE</sequence>
<name>A0A941IC40_9BURK</name>
<reference evidence="1" key="1">
    <citation type="submission" date="2021-04" db="EMBL/GenBank/DDBJ databases">
        <title>novel species isolated from subtropical streams in China.</title>
        <authorList>
            <person name="Lu H."/>
        </authorList>
    </citation>
    <scope>NUCLEOTIDE SEQUENCE</scope>
    <source>
        <strain evidence="1">FT137W</strain>
    </source>
</reference>
<dbReference type="PANTHER" id="PTHR20974">
    <property type="entry name" value="UPF0585 PROTEIN CG18661"/>
    <property type="match status" value="1"/>
</dbReference>
<dbReference type="InterPro" id="IPR010342">
    <property type="entry name" value="DUF938"/>
</dbReference>
<dbReference type="EMBL" id="JAGSPJ010000002">
    <property type="protein sequence ID" value="MBR7799789.1"/>
    <property type="molecule type" value="Genomic_DNA"/>
</dbReference>
<protein>
    <submittedName>
        <fullName evidence="1">DUF938 domain-containing protein</fullName>
    </submittedName>
</protein>
<comment type="caution">
    <text evidence="1">The sequence shown here is derived from an EMBL/GenBank/DDBJ whole genome shotgun (WGS) entry which is preliminary data.</text>
</comment>
<organism evidence="1 2">
    <name type="scientific">Undibacterium fentianense</name>
    <dbReference type="NCBI Taxonomy" id="2828728"/>
    <lineage>
        <taxon>Bacteria</taxon>
        <taxon>Pseudomonadati</taxon>
        <taxon>Pseudomonadota</taxon>
        <taxon>Betaproteobacteria</taxon>
        <taxon>Burkholderiales</taxon>
        <taxon>Oxalobacteraceae</taxon>
        <taxon>Undibacterium</taxon>
    </lineage>
</organism>
<dbReference type="Proteomes" id="UP000678545">
    <property type="component" value="Unassembled WGS sequence"/>
</dbReference>